<name>A0AA40F343_9PEZI</name>
<organism evidence="2 3">
    <name type="scientific">Schizothecium vesticola</name>
    <dbReference type="NCBI Taxonomy" id="314040"/>
    <lineage>
        <taxon>Eukaryota</taxon>
        <taxon>Fungi</taxon>
        <taxon>Dikarya</taxon>
        <taxon>Ascomycota</taxon>
        <taxon>Pezizomycotina</taxon>
        <taxon>Sordariomycetes</taxon>
        <taxon>Sordariomycetidae</taxon>
        <taxon>Sordariales</taxon>
        <taxon>Schizotheciaceae</taxon>
        <taxon>Schizothecium</taxon>
    </lineage>
</organism>
<dbReference type="AlphaFoldDB" id="A0AA40F343"/>
<evidence type="ECO:0000313" key="2">
    <source>
        <dbReference type="EMBL" id="KAK0750333.1"/>
    </source>
</evidence>
<protein>
    <recommendedName>
        <fullName evidence="1">NAD(P)-binding domain-containing protein</fullName>
    </recommendedName>
</protein>
<dbReference type="Gene3D" id="3.40.50.720">
    <property type="entry name" value="NAD(P)-binding Rossmann-like Domain"/>
    <property type="match status" value="1"/>
</dbReference>
<dbReference type="InterPro" id="IPR036291">
    <property type="entry name" value="NAD(P)-bd_dom_sf"/>
</dbReference>
<dbReference type="PANTHER" id="PTHR43162:SF1">
    <property type="entry name" value="PRESTALK A DIFFERENTIATION PROTEIN A"/>
    <property type="match status" value="1"/>
</dbReference>
<dbReference type="InterPro" id="IPR016040">
    <property type="entry name" value="NAD(P)-bd_dom"/>
</dbReference>
<dbReference type="PANTHER" id="PTHR43162">
    <property type="match status" value="1"/>
</dbReference>
<sequence>MATVIVFGPTGHVGSAVAQTAHAYGASKVVLAMRDPSKPIPGLTPALEAARAFQRVRADFSDLASVAAAVTTTGATRAFLYIQHGSPDHMRGVIDALHASGIQFVVFLSSLTIPRGTDLAAVSVQPDPISWAHAQVELNLGAVFGAKGFAAVRPAFFATNTFTWWGDALATGEIGMVAPDLAVDWITPDDIGKVGAAILGAGTVKEGDDEAVCLVGPQNVPLRDGAVAIARAAFPEKGELVVKQVTADEQVEALVARGMPPHIARHIAESLAKLQDPQEDGLNWMPEGHAWETAVAAVERYTGEPPMTLPQWIEKYKGQFRP</sequence>
<proteinExistence type="predicted"/>
<dbReference type="Pfam" id="PF13460">
    <property type="entry name" value="NAD_binding_10"/>
    <property type="match status" value="1"/>
</dbReference>
<comment type="caution">
    <text evidence="2">The sequence shown here is derived from an EMBL/GenBank/DDBJ whole genome shotgun (WGS) entry which is preliminary data.</text>
</comment>
<dbReference type="Proteomes" id="UP001172155">
    <property type="component" value="Unassembled WGS sequence"/>
</dbReference>
<feature type="domain" description="NAD(P)-binding" evidence="1">
    <location>
        <begin position="8"/>
        <end position="115"/>
    </location>
</feature>
<gene>
    <name evidence="2" type="ORF">B0T18DRAFT_320882</name>
</gene>
<evidence type="ECO:0000259" key="1">
    <source>
        <dbReference type="Pfam" id="PF13460"/>
    </source>
</evidence>
<dbReference type="SUPFAM" id="SSF51735">
    <property type="entry name" value="NAD(P)-binding Rossmann-fold domains"/>
    <property type="match status" value="1"/>
</dbReference>
<dbReference type="EMBL" id="JAUKUD010000003">
    <property type="protein sequence ID" value="KAK0750333.1"/>
    <property type="molecule type" value="Genomic_DNA"/>
</dbReference>
<reference evidence="2" key="1">
    <citation type="submission" date="2023-06" db="EMBL/GenBank/DDBJ databases">
        <title>Genome-scale phylogeny and comparative genomics of the fungal order Sordariales.</title>
        <authorList>
            <consortium name="Lawrence Berkeley National Laboratory"/>
            <person name="Hensen N."/>
            <person name="Bonometti L."/>
            <person name="Westerberg I."/>
            <person name="Brannstrom I.O."/>
            <person name="Guillou S."/>
            <person name="Cros-Aarteil S."/>
            <person name="Calhoun S."/>
            <person name="Haridas S."/>
            <person name="Kuo A."/>
            <person name="Mondo S."/>
            <person name="Pangilinan J."/>
            <person name="Riley R."/>
            <person name="LaButti K."/>
            <person name="Andreopoulos B."/>
            <person name="Lipzen A."/>
            <person name="Chen C."/>
            <person name="Yanf M."/>
            <person name="Daum C."/>
            <person name="Ng V."/>
            <person name="Clum A."/>
            <person name="Steindorff A."/>
            <person name="Ohm R."/>
            <person name="Martin F."/>
            <person name="Silar P."/>
            <person name="Natvig D."/>
            <person name="Lalanne C."/>
            <person name="Gautier V."/>
            <person name="Ament-velasquez S.L."/>
            <person name="Kruys A."/>
            <person name="Hutchinson M.I."/>
            <person name="Powell A.J."/>
            <person name="Barry K."/>
            <person name="Miller A.N."/>
            <person name="Grigoriev I.V."/>
            <person name="Debuchy R."/>
            <person name="Gladieux P."/>
            <person name="Thoren M.H."/>
            <person name="Johannesson H."/>
        </authorList>
    </citation>
    <scope>NUCLEOTIDE SEQUENCE</scope>
    <source>
        <strain evidence="2">SMH3187-1</strain>
    </source>
</reference>
<dbReference type="InterPro" id="IPR051604">
    <property type="entry name" value="Ergot_Alk_Oxidoreductase"/>
</dbReference>
<keyword evidence="3" id="KW-1185">Reference proteome</keyword>
<evidence type="ECO:0000313" key="3">
    <source>
        <dbReference type="Proteomes" id="UP001172155"/>
    </source>
</evidence>
<accession>A0AA40F343</accession>